<reference evidence="7" key="2">
    <citation type="journal article" date="2021" name="PeerJ">
        <title>Extensive microbial diversity within the chicken gut microbiome revealed by metagenomics and culture.</title>
        <authorList>
            <person name="Gilroy R."/>
            <person name="Ravi A."/>
            <person name="Getino M."/>
            <person name="Pursley I."/>
            <person name="Horton D.L."/>
            <person name="Alikhan N.F."/>
            <person name="Baker D."/>
            <person name="Gharbi K."/>
            <person name="Hall N."/>
            <person name="Watson M."/>
            <person name="Adriaenssens E.M."/>
            <person name="Foster-Nyarko E."/>
            <person name="Jarju S."/>
            <person name="Secka A."/>
            <person name="Antonio M."/>
            <person name="Oren A."/>
            <person name="Chaudhuri R.R."/>
            <person name="La Ragione R."/>
            <person name="Hildebrand F."/>
            <person name="Pallen M.J."/>
        </authorList>
    </citation>
    <scope>NUCLEOTIDE SEQUENCE</scope>
    <source>
        <strain evidence="7">4920</strain>
    </source>
</reference>
<evidence type="ECO:0000259" key="6">
    <source>
        <dbReference type="SMART" id="SM00827"/>
    </source>
</evidence>
<dbReference type="SMART" id="SM00827">
    <property type="entry name" value="PKS_AT"/>
    <property type="match status" value="1"/>
</dbReference>
<evidence type="ECO:0000256" key="5">
    <source>
        <dbReference type="PIRSR" id="PIRSR000446-1"/>
    </source>
</evidence>
<dbReference type="InterPro" id="IPR024925">
    <property type="entry name" value="Malonyl_CoA-ACP_transAc"/>
</dbReference>
<dbReference type="GO" id="GO:0006633">
    <property type="term" value="P:fatty acid biosynthetic process"/>
    <property type="evidence" value="ECO:0007669"/>
    <property type="project" value="TreeGrafter"/>
</dbReference>
<dbReference type="GO" id="GO:0005829">
    <property type="term" value="C:cytosol"/>
    <property type="evidence" value="ECO:0007669"/>
    <property type="project" value="TreeGrafter"/>
</dbReference>
<organism evidence="7 8">
    <name type="scientific">Candidatus Aphodoplasma excrementigallinarum</name>
    <dbReference type="NCBI Taxonomy" id="2840673"/>
    <lineage>
        <taxon>Bacteria</taxon>
        <taxon>Bacillati</taxon>
        <taxon>Bacillota</taxon>
        <taxon>Clostridia</taxon>
        <taxon>Eubacteriales</taxon>
        <taxon>Candidatus Aphodoplasma</taxon>
    </lineage>
</organism>
<dbReference type="InterPro" id="IPR050858">
    <property type="entry name" value="Mal-CoA-ACP_Trans/PKS_FabD"/>
</dbReference>
<reference evidence="7" key="1">
    <citation type="submission" date="2020-10" db="EMBL/GenBank/DDBJ databases">
        <authorList>
            <person name="Gilroy R."/>
        </authorList>
    </citation>
    <scope>NUCLEOTIDE SEQUENCE</scope>
    <source>
        <strain evidence="7">4920</strain>
    </source>
</reference>
<feature type="active site" evidence="5">
    <location>
        <position position="91"/>
    </location>
</feature>
<dbReference type="SUPFAM" id="SSF55048">
    <property type="entry name" value="Probable ACP-binding domain of malonyl-CoA ACP transacylase"/>
    <property type="match status" value="1"/>
</dbReference>
<keyword evidence="1 4" id="KW-0808">Transferase</keyword>
<evidence type="ECO:0000256" key="2">
    <source>
        <dbReference type="ARBA" id="ARBA00023315"/>
    </source>
</evidence>
<name>A0A9D1NHE0_9FIRM</name>
<evidence type="ECO:0000256" key="1">
    <source>
        <dbReference type="ARBA" id="ARBA00022679"/>
    </source>
</evidence>
<dbReference type="InterPro" id="IPR004410">
    <property type="entry name" value="Malonyl_CoA-ACP_transAc_FabD"/>
</dbReference>
<dbReference type="EMBL" id="DVOF01000142">
    <property type="protein sequence ID" value="HIV02915.1"/>
    <property type="molecule type" value="Genomic_DNA"/>
</dbReference>
<evidence type="ECO:0000256" key="4">
    <source>
        <dbReference type="PIRNR" id="PIRNR000446"/>
    </source>
</evidence>
<dbReference type="Proteomes" id="UP000886743">
    <property type="component" value="Unassembled WGS sequence"/>
</dbReference>
<dbReference type="Pfam" id="PF00698">
    <property type="entry name" value="Acyl_transf_1"/>
    <property type="match status" value="1"/>
</dbReference>
<dbReference type="GO" id="GO:0004314">
    <property type="term" value="F:[acyl-carrier-protein] S-malonyltransferase activity"/>
    <property type="evidence" value="ECO:0007669"/>
    <property type="project" value="UniProtKB-EC"/>
</dbReference>
<comment type="similarity">
    <text evidence="4">Belongs to the fabD family.</text>
</comment>
<dbReference type="NCBIfam" id="TIGR00128">
    <property type="entry name" value="fabD"/>
    <property type="match status" value="1"/>
</dbReference>
<dbReference type="PIRSF" id="PIRSF000446">
    <property type="entry name" value="Mct"/>
    <property type="match status" value="1"/>
</dbReference>
<dbReference type="Gene3D" id="3.30.70.250">
    <property type="entry name" value="Malonyl-CoA ACP transacylase, ACP-binding"/>
    <property type="match status" value="1"/>
</dbReference>
<evidence type="ECO:0000313" key="7">
    <source>
        <dbReference type="EMBL" id="HIV02915.1"/>
    </source>
</evidence>
<sequence length="313" mass="33388">MGKMAFMFSGQGAQAVGMGKELAENFACADAVFEQASDALGMDVKKLVWESDEETLMITENTQPAILTMSVAALRVLEEKGIKPDVVAGLSLGEYAAHVASGSLDFKEAVKLVKKRGKYMQETVPLGVGGMAAILALSPEDVVACCKEASAAGIVEPANFNCPGQITVAGEIAAVEKCCEIAKEKGAKRAMLLPVSAPFHCSMLKEAGEKLAREMENITISDMQIPLITNVTGDYLKAKEEIKPTLVKQVSSSVRWEEGVRRMIADGVDTFVEVGPGKALCGFMKKIDKEKKAYNVEDMASLEKTLAGLAENA</sequence>
<dbReference type="InterPro" id="IPR016036">
    <property type="entry name" value="Malonyl_transacylase_ACP-bd"/>
</dbReference>
<dbReference type="InterPro" id="IPR001227">
    <property type="entry name" value="Ac_transferase_dom_sf"/>
</dbReference>
<gene>
    <name evidence="7" type="primary">fabD</name>
    <name evidence="7" type="ORF">IAC74_05015</name>
</gene>
<feature type="active site" evidence="5">
    <location>
        <position position="200"/>
    </location>
</feature>
<feature type="domain" description="Malonyl-CoA:ACP transacylase (MAT)" evidence="6">
    <location>
        <begin position="7"/>
        <end position="313"/>
    </location>
</feature>
<comment type="caution">
    <text evidence="7">The sequence shown here is derived from an EMBL/GenBank/DDBJ whole genome shotgun (WGS) entry which is preliminary data.</text>
</comment>
<dbReference type="EC" id="2.3.1.39" evidence="4"/>
<dbReference type="SUPFAM" id="SSF52151">
    <property type="entry name" value="FabD/lysophospholipase-like"/>
    <property type="match status" value="1"/>
</dbReference>
<proteinExistence type="inferred from homology"/>
<dbReference type="InterPro" id="IPR016035">
    <property type="entry name" value="Acyl_Trfase/lysoPLipase"/>
</dbReference>
<accession>A0A9D1NHE0</accession>
<dbReference type="InterPro" id="IPR014043">
    <property type="entry name" value="Acyl_transferase_dom"/>
</dbReference>
<dbReference type="Gene3D" id="3.40.366.10">
    <property type="entry name" value="Malonyl-Coenzyme A Acyl Carrier Protein, domain 2"/>
    <property type="match status" value="1"/>
</dbReference>
<protein>
    <recommendedName>
        <fullName evidence="4">Malonyl CoA-acyl carrier protein transacylase</fullName>
        <ecNumber evidence="4">2.3.1.39</ecNumber>
    </recommendedName>
</protein>
<evidence type="ECO:0000313" key="8">
    <source>
        <dbReference type="Proteomes" id="UP000886743"/>
    </source>
</evidence>
<dbReference type="PANTHER" id="PTHR42681:SF1">
    <property type="entry name" value="MALONYL-COA-ACYL CARRIER PROTEIN TRANSACYLASE, MITOCHONDRIAL"/>
    <property type="match status" value="1"/>
</dbReference>
<evidence type="ECO:0000256" key="3">
    <source>
        <dbReference type="ARBA" id="ARBA00048462"/>
    </source>
</evidence>
<comment type="catalytic activity">
    <reaction evidence="3 4">
        <text>holo-[ACP] + malonyl-CoA = malonyl-[ACP] + CoA</text>
        <dbReference type="Rhea" id="RHEA:41792"/>
        <dbReference type="Rhea" id="RHEA-COMP:9623"/>
        <dbReference type="Rhea" id="RHEA-COMP:9685"/>
        <dbReference type="ChEBI" id="CHEBI:57287"/>
        <dbReference type="ChEBI" id="CHEBI:57384"/>
        <dbReference type="ChEBI" id="CHEBI:64479"/>
        <dbReference type="ChEBI" id="CHEBI:78449"/>
        <dbReference type="EC" id="2.3.1.39"/>
    </reaction>
</comment>
<dbReference type="AlphaFoldDB" id="A0A9D1NHE0"/>
<dbReference type="PANTHER" id="PTHR42681">
    <property type="entry name" value="MALONYL-COA-ACYL CARRIER PROTEIN TRANSACYLASE, MITOCHONDRIAL"/>
    <property type="match status" value="1"/>
</dbReference>
<keyword evidence="2 4" id="KW-0012">Acyltransferase</keyword>
<dbReference type="FunFam" id="3.30.70.250:FF:000001">
    <property type="entry name" value="Malonyl CoA-acyl carrier protein transacylase"/>
    <property type="match status" value="1"/>
</dbReference>